<keyword evidence="2" id="KW-0479">Metal-binding</keyword>
<feature type="domain" description="DUF7651" evidence="10">
    <location>
        <begin position="168"/>
        <end position="363"/>
    </location>
</feature>
<name>A0A9R1WXP4_LACSA</name>
<comment type="similarity">
    <text evidence="1">Belongs to the VEFS (VRN2-EMF2-FIS2-SU(Z)12) family.</text>
</comment>
<accession>A0A9R1WXP4</accession>
<feature type="domain" description="Polycomb protein SUZ12-like zinc finger" evidence="9">
    <location>
        <begin position="387"/>
        <end position="422"/>
    </location>
</feature>
<gene>
    <name evidence="11" type="ORF">LSAT_V11C800393220</name>
</gene>
<evidence type="ECO:0000256" key="1">
    <source>
        <dbReference type="ARBA" id="ARBA00007416"/>
    </source>
</evidence>
<dbReference type="CDD" id="cd21553">
    <property type="entry name" value="VEFS-box_EMF2-like"/>
    <property type="match status" value="1"/>
</dbReference>
<dbReference type="AlphaFoldDB" id="A0A9R1WXP4"/>
<evidence type="ECO:0000259" key="8">
    <source>
        <dbReference type="Pfam" id="PF09733"/>
    </source>
</evidence>
<dbReference type="PANTHER" id="PTHR22597">
    <property type="entry name" value="POLYCOMB GROUP PROTEIN"/>
    <property type="match status" value="1"/>
</dbReference>
<dbReference type="GO" id="GO:0031490">
    <property type="term" value="F:chromatin DNA binding"/>
    <property type="evidence" value="ECO:0000318"/>
    <property type="project" value="GO_Central"/>
</dbReference>
<feature type="domain" description="Polycomb protein VEFS-Box" evidence="8">
    <location>
        <begin position="557"/>
        <end position="676"/>
    </location>
</feature>
<dbReference type="InterPro" id="IPR057540">
    <property type="entry name" value="Znf_SUZ12"/>
</dbReference>
<evidence type="ECO:0000313" key="11">
    <source>
        <dbReference type="EMBL" id="KAJ0190419.1"/>
    </source>
</evidence>
<keyword evidence="7" id="KW-0472">Membrane</keyword>
<evidence type="ECO:0000256" key="2">
    <source>
        <dbReference type="ARBA" id="ARBA00022723"/>
    </source>
</evidence>
<evidence type="ECO:0000256" key="5">
    <source>
        <dbReference type="ARBA" id="ARBA00023015"/>
    </source>
</evidence>
<keyword evidence="6" id="KW-0804">Transcription</keyword>
<feature type="transmembrane region" description="Helical" evidence="7">
    <location>
        <begin position="15"/>
        <end position="36"/>
    </location>
</feature>
<proteinExistence type="inferred from homology"/>
<dbReference type="Pfam" id="PF24663">
    <property type="entry name" value="DUF7651"/>
    <property type="match status" value="1"/>
</dbReference>
<feature type="transmembrane region" description="Helical" evidence="7">
    <location>
        <begin position="114"/>
        <end position="135"/>
    </location>
</feature>
<dbReference type="InterPro" id="IPR056068">
    <property type="entry name" value="EMF2-like_DUF7651"/>
</dbReference>
<dbReference type="Proteomes" id="UP000235145">
    <property type="component" value="Unassembled WGS sequence"/>
</dbReference>
<reference evidence="11 12" key="1">
    <citation type="journal article" date="2017" name="Nat. Commun.">
        <title>Genome assembly with in vitro proximity ligation data and whole-genome triplication in lettuce.</title>
        <authorList>
            <person name="Reyes-Chin-Wo S."/>
            <person name="Wang Z."/>
            <person name="Yang X."/>
            <person name="Kozik A."/>
            <person name="Arikit S."/>
            <person name="Song C."/>
            <person name="Xia L."/>
            <person name="Froenicke L."/>
            <person name="Lavelle D.O."/>
            <person name="Truco M.J."/>
            <person name="Xia R."/>
            <person name="Zhu S."/>
            <person name="Xu C."/>
            <person name="Xu H."/>
            <person name="Xu X."/>
            <person name="Cox K."/>
            <person name="Korf I."/>
            <person name="Meyers B.C."/>
            <person name="Michelmore R.W."/>
        </authorList>
    </citation>
    <scope>NUCLEOTIDE SEQUENCE [LARGE SCALE GENOMIC DNA]</scope>
    <source>
        <strain evidence="12">cv. Salinas</strain>
        <tissue evidence="11">Seedlings</tissue>
    </source>
</reference>
<keyword evidence="7" id="KW-1133">Transmembrane helix</keyword>
<keyword evidence="12" id="KW-1185">Reference proteome</keyword>
<dbReference type="GO" id="GO:0005634">
    <property type="term" value="C:nucleus"/>
    <property type="evidence" value="ECO:0000318"/>
    <property type="project" value="GO_Central"/>
</dbReference>
<sequence length="701" mass="79677">MPGISLVARETTHTLYIAIAYIYLSVLLSTSCFLKLTMYCVVHEQRYANSNSWNKKSVCNCSYSRCSDPMCRHEARAHLSQEEQTAAEESLSVYCKPVELYNILQRRAVRNVTFSFFLSFTLLFSSPLHLLHHFYKDVCTTNYKQNRKEGKICNIILTTNCTDGHVLVQISVSISGATNDGLQTQSLFPMYMLLARAVSTTNVETQCTTVYRFNRACKLTAFGGADNTSSAKFILPEMNKLSTEVKSGSLAVLLVSCADTTNLQGIDLTEDHMFSASLNRVGYCLFGKIPMDLLQSSWEKSPTLSLGGRAEMMSTVIMQSCFMKLSCLDGGKCVSFHFPYNSEAVSILQQVQVIVSAEEVGAKNMSPYDMYSYNDTPRPGIMRLRSGNVIFNYKYYNNMLQRTEVTEDFSCPFCLVKCASYKVTEDYQVVIVSMRTDICSSEIIPENVDPKQQMFFYCYKSARHRKPKAPTQNAKHVHPLVLDSAMSATLNELIDNTDCVAECMEHDTCSPDASATCHSFAELESVQSVPENNLQPPMLQFAKTRKLSAERSDPRNRALLQKRQFFHSHRAQPMALEQVFAERDSEDEVDDDVADLEDRRMLDDFVDVSKDEKQMMHLWNSFVRKQRVLADGHIPWACEAFSKLHGQDLVQAPSLLWCWRLFMIKIWNHGLLDSRTLNNCNVILENYQNQSQEIDPIKMDM</sequence>
<dbReference type="Pfam" id="PF09733">
    <property type="entry name" value="VEFS-Box"/>
    <property type="match status" value="1"/>
</dbReference>
<evidence type="ECO:0000256" key="6">
    <source>
        <dbReference type="ARBA" id="ARBA00023163"/>
    </source>
</evidence>
<dbReference type="EMBL" id="NBSK02000008">
    <property type="protein sequence ID" value="KAJ0190419.1"/>
    <property type="molecule type" value="Genomic_DNA"/>
</dbReference>
<comment type="caution">
    <text evidence="11">The sequence shown here is derived from an EMBL/GenBank/DDBJ whole genome shotgun (WGS) entry which is preliminary data.</text>
</comment>
<keyword evidence="4" id="KW-0862">Zinc</keyword>
<dbReference type="InterPro" id="IPR019135">
    <property type="entry name" value="Polycomb_protein_VEFS-Box"/>
</dbReference>
<keyword evidence="3" id="KW-0863">Zinc-finger</keyword>
<keyword evidence="7" id="KW-0812">Transmembrane</keyword>
<evidence type="ECO:0008006" key="13">
    <source>
        <dbReference type="Google" id="ProtNLM"/>
    </source>
</evidence>
<dbReference type="Pfam" id="PF23320">
    <property type="entry name" value="Zn_SUZ12"/>
    <property type="match status" value="1"/>
</dbReference>
<dbReference type="PANTHER" id="PTHR22597:SF22">
    <property type="entry name" value="POLYCOMB GROUP PROTEIN EMBRYONIC FLOWER 2-RELATED"/>
    <property type="match status" value="1"/>
</dbReference>
<protein>
    <recommendedName>
        <fullName evidence="13">Polycomb protein VEFS-Box domain-containing protein</fullName>
    </recommendedName>
</protein>
<evidence type="ECO:0000256" key="3">
    <source>
        <dbReference type="ARBA" id="ARBA00022771"/>
    </source>
</evidence>
<evidence type="ECO:0000256" key="4">
    <source>
        <dbReference type="ARBA" id="ARBA00022833"/>
    </source>
</evidence>
<dbReference type="GO" id="GO:0008270">
    <property type="term" value="F:zinc ion binding"/>
    <property type="evidence" value="ECO:0007669"/>
    <property type="project" value="UniProtKB-KW"/>
</dbReference>
<evidence type="ECO:0000256" key="7">
    <source>
        <dbReference type="SAM" id="Phobius"/>
    </source>
</evidence>
<evidence type="ECO:0000259" key="9">
    <source>
        <dbReference type="Pfam" id="PF23320"/>
    </source>
</evidence>
<organism evidence="11 12">
    <name type="scientific">Lactuca sativa</name>
    <name type="common">Garden lettuce</name>
    <dbReference type="NCBI Taxonomy" id="4236"/>
    <lineage>
        <taxon>Eukaryota</taxon>
        <taxon>Viridiplantae</taxon>
        <taxon>Streptophyta</taxon>
        <taxon>Embryophyta</taxon>
        <taxon>Tracheophyta</taxon>
        <taxon>Spermatophyta</taxon>
        <taxon>Magnoliopsida</taxon>
        <taxon>eudicotyledons</taxon>
        <taxon>Gunneridae</taxon>
        <taxon>Pentapetalae</taxon>
        <taxon>asterids</taxon>
        <taxon>campanulids</taxon>
        <taxon>Asterales</taxon>
        <taxon>Asteraceae</taxon>
        <taxon>Cichorioideae</taxon>
        <taxon>Cichorieae</taxon>
        <taxon>Lactucinae</taxon>
        <taxon>Lactuca</taxon>
    </lineage>
</organism>
<evidence type="ECO:0000313" key="12">
    <source>
        <dbReference type="Proteomes" id="UP000235145"/>
    </source>
</evidence>
<evidence type="ECO:0000259" key="10">
    <source>
        <dbReference type="Pfam" id="PF24663"/>
    </source>
</evidence>
<keyword evidence="5" id="KW-0805">Transcription regulation</keyword>